<name>A0A562ZH55_9BURK</name>
<keyword evidence="7" id="KW-1185">Reference proteome</keyword>
<organism evidence="6 7">
    <name type="scientific">Caenimonas sedimenti</name>
    <dbReference type="NCBI Taxonomy" id="2596921"/>
    <lineage>
        <taxon>Bacteria</taxon>
        <taxon>Pseudomonadati</taxon>
        <taxon>Pseudomonadota</taxon>
        <taxon>Betaproteobacteria</taxon>
        <taxon>Burkholderiales</taxon>
        <taxon>Comamonadaceae</taxon>
        <taxon>Caenimonas</taxon>
    </lineage>
</organism>
<keyword evidence="4" id="KW-0560">Oxidoreductase</keyword>
<evidence type="ECO:0000256" key="3">
    <source>
        <dbReference type="ARBA" id="ARBA00022643"/>
    </source>
</evidence>
<gene>
    <name evidence="6" type="ORF">FN976_25335</name>
</gene>
<evidence type="ECO:0000256" key="1">
    <source>
        <dbReference type="ARBA" id="ARBA00001917"/>
    </source>
</evidence>
<evidence type="ECO:0000256" key="4">
    <source>
        <dbReference type="ARBA" id="ARBA00023002"/>
    </source>
</evidence>
<dbReference type="RefSeq" id="WP_145896194.1">
    <property type="nucleotide sequence ID" value="NZ_VOBQ01000023.1"/>
</dbReference>
<dbReference type="AlphaFoldDB" id="A0A562ZH55"/>
<dbReference type="GO" id="GO:0010181">
    <property type="term" value="F:FMN binding"/>
    <property type="evidence" value="ECO:0007669"/>
    <property type="project" value="InterPro"/>
</dbReference>
<reference evidence="6 7" key="1">
    <citation type="submission" date="2019-07" db="EMBL/GenBank/DDBJ databases">
        <title>Caenimonas sedimenti sp. nov., isolated from activated sludge.</title>
        <authorList>
            <person name="Xu J."/>
        </authorList>
    </citation>
    <scope>NUCLEOTIDE SEQUENCE [LARGE SCALE GENOMIC DNA]</scope>
    <source>
        <strain evidence="6 7">HX-9-20</strain>
    </source>
</reference>
<dbReference type="EMBL" id="VOBQ01000023">
    <property type="protein sequence ID" value="TWO67717.1"/>
    <property type="molecule type" value="Genomic_DNA"/>
</dbReference>
<keyword evidence="2" id="KW-0285">Flavoprotein</keyword>
<dbReference type="InterPro" id="IPR024624">
    <property type="entry name" value="Pyridox_Oxase_Alr4036_FMN-bd"/>
</dbReference>
<protein>
    <recommendedName>
        <fullName evidence="5">Pyridoxamine 5'-phosphate oxidase Alr4036 family FMN-binding domain-containing protein</fullName>
    </recommendedName>
</protein>
<sequence length="183" mass="19928">MTGAGGLRLLEDRIWAELAQAPRDREHGWRTPVLATVAADGAPSARTVVLRDADADARTLAIFTDVRSPKVGEIAAEPRASLVFWSDSLQWQLRVAARVVVQREGVAVALAWDRISRSAGAREYLSHAAPGAFLHAEAPPAIEGHHFAILRAHVLAMDSLELHSDGPHRRVQFTRDAASERVP</sequence>
<dbReference type="Pfam" id="PF12766">
    <property type="entry name" value="Pyridox_oxase_2"/>
    <property type="match status" value="1"/>
</dbReference>
<dbReference type="InterPro" id="IPR012349">
    <property type="entry name" value="Split_barrel_FMN-bd"/>
</dbReference>
<dbReference type="InterPro" id="IPR000659">
    <property type="entry name" value="Pyridox_Oxase"/>
</dbReference>
<evidence type="ECO:0000313" key="7">
    <source>
        <dbReference type="Proteomes" id="UP000318199"/>
    </source>
</evidence>
<evidence type="ECO:0000259" key="5">
    <source>
        <dbReference type="Pfam" id="PF12766"/>
    </source>
</evidence>
<dbReference type="GO" id="GO:0004733">
    <property type="term" value="F:pyridoxamine phosphate oxidase activity"/>
    <property type="evidence" value="ECO:0007669"/>
    <property type="project" value="InterPro"/>
</dbReference>
<comment type="caution">
    <text evidence="6">The sequence shown here is derived from an EMBL/GenBank/DDBJ whole genome shotgun (WGS) entry which is preliminary data.</text>
</comment>
<dbReference type="Gene3D" id="2.30.110.10">
    <property type="entry name" value="Electron Transport, Fmn-binding Protein, Chain A"/>
    <property type="match status" value="1"/>
</dbReference>
<dbReference type="Proteomes" id="UP000318199">
    <property type="component" value="Unassembled WGS sequence"/>
</dbReference>
<accession>A0A562ZH55</accession>
<dbReference type="GO" id="GO:0008615">
    <property type="term" value="P:pyridoxine biosynthetic process"/>
    <property type="evidence" value="ECO:0007669"/>
    <property type="project" value="InterPro"/>
</dbReference>
<dbReference type="SUPFAM" id="SSF50475">
    <property type="entry name" value="FMN-binding split barrel"/>
    <property type="match status" value="1"/>
</dbReference>
<dbReference type="PANTHER" id="PTHR10851:SF0">
    <property type="entry name" value="PYRIDOXINE-5'-PHOSPHATE OXIDASE"/>
    <property type="match status" value="1"/>
</dbReference>
<keyword evidence="3" id="KW-0288">FMN</keyword>
<evidence type="ECO:0000256" key="2">
    <source>
        <dbReference type="ARBA" id="ARBA00022630"/>
    </source>
</evidence>
<dbReference type="OrthoDB" id="9152543at2"/>
<evidence type="ECO:0000313" key="6">
    <source>
        <dbReference type="EMBL" id="TWO67717.1"/>
    </source>
</evidence>
<comment type="cofactor">
    <cofactor evidence="1">
        <name>FMN</name>
        <dbReference type="ChEBI" id="CHEBI:58210"/>
    </cofactor>
</comment>
<feature type="domain" description="Pyridoxamine 5'-phosphate oxidase Alr4036 family FMN-binding" evidence="5">
    <location>
        <begin position="20"/>
        <end position="101"/>
    </location>
</feature>
<dbReference type="PANTHER" id="PTHR10851">
    <property type="entry name" value="PYRIDOXINE-5-PHOSPHATE OXIDASE"/>
    <property type="match status" value="1"/>
</dbReference>
<proteinExistence type="predicted"/>